<organism evidence="1">
    <name type="scientific">Cucumis melo</name>
    <name type="common">Muskmelon</name>
    <dbReference type="NCBI Taxonomy" id="3656"/>
    <lineage>
        <taxon>Eukaryota</taxon>
        <taxon>Viridiplantae</taxon>
        <taxon>Streptophyta</taxon>
        <taxon>Embryophyta</taxon>
        <taxon>Tracheophyta</taxon>
        <taxon>Spermatophyta</taxon>
        <taxon>Magnoliopsida</taxon>
        <taxon>eudicotyledons</taxon>
        <taxon>Gunneridae</taxon>
        <taxon>Pentapetalae</taxon>
        <taxon>rosids</taxon>
        <taxon>fabids</taxon>
        <taxon>Cucurbitales</taxon>
        <taxon>Cucurbitaceae</taxon>
        <taxon>Benincaseae</taxon>
        <taxon>Cucumis</taxon>
    </lineage>
</organism>
<dbReference type="AlphaFoldDB" id="A0A9I9EDI8"/>
<name>A0A9I9EDI8_CUCME</name>
<sequence length="181" mass="19924">MSIVVMSCSTTALEAKFGTTLLPPPPPAYISFLHPRRRLCLVVVLAVATTVPSRCICKIFIVCSSRAFNILEILANKHKQSSLLFEDQLPSPSLSPTFEKLTFLDLTKQGKNKRNDKMAVGGSGYGQPQFLVRVGDENFSHAPLIENLKCHTPSRTTCCLSPKDSVKPTNIVSSNDPCWPY</sequence>
<dbReference type="EnsemblPlants" id="MELO3C032053.2.1">
    <property type="protein sequence ID" value="MELO3C032053.2.1"/>
    <property type="gene ID" value="MELO3C032053.2"/>
</dbReference>
<accession>A0A9I9EDI8</accession>
<evidence type="ECO:0000313" key="1">
    <source>
        <dbReference type="EnsemblPlants" id="MELO3C032053.2.1"/>
    </source>
</evidence>
<proteinExistence type="predicted"/>
<protein>
    <submittedName>
        <fullName evidence="1">Uncharacterized protein</fullName>
    </submittedName>
</protein>
<reference evidence="1" key="1">
    <citation type="submission" date="2023-03" db="UniProtKB">
        <authorList>
            <consortium name="EnsemblPlants"/>
        </authorList>
    </citation>
    <scope>IDENTIFICATION</scope>
</reference>
<dbReference type="Gramene" id="MELO3C032053.2.1">
    <property type="protein sequence ID" value="MELO3C032053.2.1"/>
    <property type="gene ID" value="MELO3C032053.2"/>
</dbReference>